<evidence type="ECO:0000259" key="4">
    <source>
        <dbReference type="Pfam" id="PF09375"/>
    </source>
</evidence>
<evidence type="ECO:0000256" key="2">
    <source>
        <dbReference type="ARBA" id="ARBA00022729"/>
    </source>
</evidence>
<feature type="domain" description="Imelysin-like" evidence="4">
    <location>
        <begin position="31"/>
        <end position="311"/>
    </location>
</feature>
<dbReference type="InterPro" id="IPR038352">
    <property type="entry name" value="Imelysin_sf"/>
</dbReference>
<proteinExistence type="predicted"/>
<dbReference type="AlphaFoldDB" id="A0A4R2L2M8"/>
<gene>
    <name evidence="5" type="ORF">EV655_10299</name>
</gene>
<dbReference type="CDD" id="cd14659">
    <property type="entry name" value="Imelysin-like_IPPA"/>
    <property type="match status" value="1"/>
</dbReference>
<feature type="chain" id="PRO_5020478391" description="Imelysin-like domain-containing protein" evidence="3">
    <location>
        <begin position="19"/>
        <end position="334"/>
    </location>
</feature>
<dbReference type="Gene3D" id="1.20.1420.20">
    <property type="entry name" value="M75 peptidase, HXXE motif"/>
    <property type="match status" value="1"/>
</dbReference>
<organism evidence="5 6">
    <name type="scientific">Rhodovulum euryhalinum</name>
    <dbReference type="NCBI Taxonomy" id="35805"/>
    <lineage>
        <taxon>Bacteria</taxon>
        <taxon>Pseudomonadati</taxon>
        <taxon>Pseudomonadota</taxon>
        <taxon>Alphaproteobacteria</taxon>
        <taxon>Rhodobacterales</taxon>
        <taxon>Paracoccaceae</taxon>
        <taxon>Rhodovulum</taxon>
    </lineage>
</organism>
<evidence type="ECO:0000256" key="1">
    <source>
        <dbReference type="ARBA" id="ARBA00004196"/>
    </source>
</evidence>
<comment type="caution">
    <text evidence="5">The sequence shown here is derived from an EMBL/GenBank/DDBJ whole genome shotgun (WGS) entry which is preliminary data.</text>
</comment>
<sequence length="334" mass="35360">MRRALVLVAALWAGTAAAEAPVAAIVEGHVLPGFTRLAEASATLDATADDHCAPEDPALRAAWGAAFDAWIAVSHLRFGPTETGDRAFALAFWPDSRGATPKALAGLIAARDPVVETAEGFATVSIAARGFHALEFLIYDPAFTGDDAAAYRCALVQAMAGDIARIAADILTDWRADYAERMRDAGGNDTYRTPDEAAQELFKAVSTGLQFTSDTRLGRPLGTFDKPRPTRAEAWRSGRSLRHVVMSLDGTRDLALMLAEGHPEAAAALDAAYGRAFAIARDLDDPVFAGVETPEGRFQVEILQQAVDAIRRVVAQDLGPTLGVAAGFNALDGD</sequence>
<dbReference type="InterPro" id="IPR018976">
    <property type="entry name" value="Imelysin-like"/>
</dbReference>
<evidence type="ECO:0000256" key="3">
    <source>
        <dbReference type="SAM" id="SignalP"/>
    </source>
</evidence>
<evidence type="ECO:0000313" key="6">
    <source>
        <dbReference type="Proteomes" id="UP000295142"/>
    </source>
</evidence>
<comment type="subcellular location">
    <subcellularLocation>
        <location evidence="1">Cell envelope</location>
    </subcellularLocation>
</comment>
<reference evidence="5 6" key="1">
    <citation type="submission" date="2019-03" db="EMBL/GenBank/DDBJ databases">
        <title>Genomic Encyclopedia of Type Strains, Phase IV (KMG-IV): sequencing the most valuable type-strain genomes for metagenomic binning, comparative biology and taxonomic classification.</title>
        <authorList>
            <person name="Goeker M."/>
        </authorList>
    </citation>
    <scope>NUCLEOTIDE SEQUENCE [LARGE SCALE GENOMIC DNA]</scope>
    <source>
        <strain evidence="5 6">DSM 4868</strain>
    </source>
</reference>
<dbReference type="GO" id="GO:0030313">
    <property type="term" value="C:cell envelope"/>
    <property type="evidence" value="ECO:0007669"/>
    <property type="project" value="UniProtKB-SubCell"/>
</dbReference>
<accession>A0A4R2L2M8</accession>
<feature type="signal peptide" evidence="3">
    <location>
        <begin position="1"/>
        <end position="18"/>
    </location>
</feature>
<keyword evidence="2 3" id="KW-0732">Signal</keyword>
<keyword evidence="6" id="KW-1185">Reference proteome</keyword>
<name>A0A4R2L2M8_9RHOB</name>
<dbReference type="Pfam" id="PF09375">
    <property type="entry name" value="Peptidase_M75"/>
    <property type="match status" value="1"/>
</dbReference>
<dbReference type="OrthoDB" id="5729110at2"/>
<evidence type="ECO:0000313" key="5">
    <source>
        <dbReference type="EMBL" id="TCO73335.1"/>
    </source>
</evidence>
<protein>
    <recommendedName>
        <fullName evidence="4">Imelysin-like domain-containing protein</fullName>
    </recommendedName>
</protein>
<dbReference type="InterPro" id="IPR034984">
    <property type="entry name" value="Imelysin-like_IPPA"/>
</dbReference>
<dbReference type="EMBL" id="SLWW01000002">
    <property type="protein sequence ID" value="TCO73335.1"/>
    <property type="molecule type" value="Genomic_DNA"/>
</dbReference>
<dbReference type="Proteomes" id="UP000295142">
    <property type="component" value="Unassembled WGS sequence"/>
</dbReference>
<dbReference type="RefSeq" id="WP_132541448.1">
    <property type="nucleotide sequence ID" value="NZ_SLWW01000002.1"/>
</dbReference>